<feature type="signal peptide" evidence="1">
    <location>
        <begin position="1"/>
        <end position="22"/>
    </location>
</feature>
<keyword evidence="3" id="KW-1185">Reference proteome</keyword>
<dbReference type="Proteomes" id="UP000502297">
    <property type="component" value="Chromosome"/>
</dbReference>
<sequence length="257" mass="29391">MLKKIALLSTLAMCMGSTYAYQAEVGAEFSYYDAEYVDMTYARAYALDGKFYLQAVEEKDSPLNEAAFLNRASNITGKIVYLEAPNLRTNQYNVGIEYFIPNSNFYLNTQFEYYKEDDDLWDVESSEKVYTAEIGYLPTDGLLVAAGFTSTHGDFVEDHAATLRTKYIMPIANMDLNLEANAKFGEEDIYYGLATDLYLNKTFSVGVAYQNSNSTLNDDQQLKLNVKKFFSPNISLELKADFYEYYERYGARLGYRF</sequence>
<evidence type="ECO:0000313" key="2">
    <source>
        <dbReference type="EMBL" id="QIO04632.1"/>
    </source>
</evidence>
<proteinExistence type="predicted"/>
<organism evidence="2 3">
    <name type="scientific">Acinetobacter shaoyimingii</name>
    <dbReference type="NCBI Taxonomy" id="2715164"/>
    <lineage>
        <taxon>Bacteria</taxon>
        <taxon>Pseudomonadati</taxon>
        <taxon>Pseudomonadota</taxon>
        <taxon>Gammaproteobacteria</taxon>
        <taxon>Moraxellales</taxon>
        <taxon>Moraxellaceae</taxon>
        <taxon>Acinetobacter</taxon>
    </lineage>
</organism>
<keyword evidence="1" id="KW-0732">Signal</keyword>
<dbReference type="EMBL" id="CP049801">
    <property type="protein sequence ID" value="QIO04632.1"/>
    <property type="molecule type" value="Genomic_DNA"/>
</dbReference>
<evidence type="ECO:0000256" key="1">
    <source>
        <dbReference type="SAM" id="SignalP"/>
    </source>
</evidence>
<gene>
    <name evidence="2" type="ORF">G8E00_00990</name>
</gene>
<protein>
    <submittedName>
        <fullName evidence="2">Putative porin</fullName>
    </submittedName>
</protein>
<dbReference type="Pfam" id="PF16956">
    <property type="entry name" value="Porin_7"/>
    <property type="match status" value="1"/>
</dbReference>
<dbReference type="InterPro" id="IPR031593">
    <property type="entry name" value="Porin_7"/>
</dbReference>
<evidence type="ECO:0000313" key="3">
    <source>
        <dbReference type="Proteomes" id="UP000502297"/>
    </source>
</evidence>
<dbReference type="AlphaFoldDB" id="A0A6G8RRS0"/>
<name>A0A6G8RRS0_9GAMM</name>
<dbReference type="KEGG" id="asha:G8E00_00990"/>
<dbReference type="RefSeq" id="WP_166221400.1">
    <property type="nucleotide sequence ID" value="NZ_CP049801.1"/>
</dbReference>
<feature type="chain" id="PRO_5026061156" evidence="1">
    <location>
        <begin position="23"/>
        <end position="257"/>
    </location>
</feature>
<reference evidence="2 3" key="1">
    <citation type="submission" date="2020-03" db="EMBL/GenBank/DDBJ databases">
        <authorList>
            <person name="Zhu W."/>
        </authorList>
    </citation>
    <scope>NUCLEOTIDE SEQUENCE [LARGE SCALE GENOMIC DNA]</scope>
    <source>
        <strain evidence="2 3">323-1</strain>
    </source>
</reference>
<accession>A0A6G8RRS0</accession>